<evidence type="ECO:0000259" key="16">
    <source>
        <dbReference type="Pfam" id="PF02706"/>
    </source>
</evidence>
<keyword evidence="3" id="KW-1003">Cell membrane</keyword>
<dbReference type="NCBIfam" id="TIGR01007">
    <property type="entry name" value="eps_fam"/>
    <property type="match status" value="1"/>
</dbReference>
<feature type="transmembrane region" description="Helical" evidence="15">
    <location>
        <begin position="439"/>
        <end position="459"/>
    </location>
</feature>
<evidence type="ECO:0000256" key="1">
    <source>
        <dbReference type="ARBA" id="ARBA00004429"/>
    </source>
</evidence>
<keyword evidence="9" id="KW-0067">ATP-binding</keyword>
<sequence>MSGQNQGTYTDDSIDLKQLFFMLLRQWKIIVACVVLALLLALLYLRITSPTYSVNGLIQVEDNKNMSTALLGDVANLMEVQSPAQTEVELIKSRFVLSKVIENLNLDISIQSLDNTFSNRLFKRTQYQTTHSPSQVIMSNSQGLALHIRQLKVPAYLLNQPLQLHFIDNENYELALPTGEIVKGRVGQPVAQMVSGGLLQLNINKALGVAGSNFSISQIALQTMVDRINAQLSAAEKGKLTGIISVNYTGSDKVLITNTLNEILKVYLEQNITRKSAESQNTLAFLDKQLPELKAQLETSENRFNQFREKNDTIDVTKESELLLTQNVELETRRIELEQKRAELGAKYTNDFPLMKEVTDQLAAIAQRSKELNQRLNRLPEVQRQYLQLYRDVQINTELYTSLLNSYQQLKIAKAGQIGNAHVVDPAILPLKPVQPKPLMVLILSIFLGGFGGVLLALLRNMLSSGVKDAENIEAQTSLPVYATLAHSPILDKFRSVRSKTLPLLALEDHEDLTLESLRSLRTVLYFAQKNAKNNVVLISGPAPEIGKSFICANLATILAQTGKIVLLIDADMRRGHMHKYFNADPGNGLADYLSGSKDLAARDIIQDTPVKGLSFVSKGSTPANPSELLLNPAFESFLHEISEQYDHVIIDSPPLLAVTDGIIISKYTGLNLLVARYGKTPIKEITLCMSRLQHSGQNVHGIVLNDVPQGALQSEGYSYTYKYRSKV</sequence>
<dbReference type="InterPro" id="IPR005702">
    <property type="entry name" value="Wzc-like_C"/>
</dbReference>
<comment type="subcellular location">
    <subcellularLocation>
        <location evidence="1">Cell inner membrane</location>
        <topology evidence="1">Multi-pass membrane protein</topology>
    </subcellularLocation>
</comment>
<dbReference type="InterPro" id="IPR050445">
    <property type="entry name" value="Bact_polysacc_biosynth/exp"/>
</dbReference>
<comment type="similarity">
    <text evidence="2">Belongs to the etk/wzc family.</text>
</comment>
<evidence type="ECO:0000259" key="18">
    <source>
        <dbReference type="Pfam" id="PF13807"/>
    </source>
</evidence>
<feature type="domain" description="Tyrosine-protein kinase G-rich" evidence="18">
    <location>
        <begin position="382"/>
        <end position="462"/>
    </location>
</feature>
<comment type="catalytic activity">
    <reaction evidence="13">
        <text>L-tyrosyl-[protein] + ATP = O-phospho-L-tyrosyl-[protein] + ADP + H(+)</text>
        <dbReference type="Rhea" id="RHEA:10596"/>
        <dbReference type="Rhea" id="RHEA-COMP:10136"/>
        <dbReference type="Rhea" id="RHEA-COMP:20101"/>
        <dbReference type="ChEBI" id="CHEBI:15378"/>
        <dbReference type="ChEBI" id="CHEBI:30616"/>
        <dbReference type="ChEBI" id="CHEBI:46858"/>
        <dbReference type="ChEBI" id="CHEBI:61978"/>
        <dbReference type="ChEBI" id="CHEBI:456216"/>
    </reaction>
</comment>
<dbReference type="STRING" id="1120977.GCA_000619845_02617"/>
<evidence type="ECO:0000259" key="17">
    <source>
        <dbReference type="Pfam" id="PF13614"/>
    </source>
</evidence>
<feature type="domain" description="AAA" evidence="17">
    <location>
        <begin position="546"/>
        <end position="660"/>
    </location>
</feature>
<dbReference type="AlphaFoldDB" id="A0A4Y7XDE5"/>
<keyword evidence="20" id="KW-1185">Reference proteome</keyword>
<evidence type="ECO:0000256" key="7">
    <source>
        <dbReference type="ARBA" id="ARBA00022741"/>
    </source>
</evidence>
<dbReference type="OrthoDB" id="9775724at2"/>
<evidence type="ECO:0000256" key="8">
    <source>
        <dbReference type="ARBA" id="ARBA00022777"/>
    </source>
</evidence>
<keyword evidence="5 19" id="KW-0808">Transferase</keyword>
<feature type="transmembrane region" description="Helical" evidence="15">
    <location>
        <begin position="27"/>
        <end position="45"/>
    </location>
</feature>
<evidence type="ECO:0000256" key="12">
    <source>
        <dbReference type="ARBA" id="ARBA00023137"/>
    </source>
</evidence>
<dbReference type="Pfam" id="PF13807">
    <property type="entry name" value="GNVR"/>
    <property type="match status" value="1"/>
</dbReference>
<keyword evidence="7" id="KW-0547">Nucleotide-binding</keyword>
<evidence type="ECO:0000256" key="10">
    <source>
        <dbReference type="ARBA" id="ARBA00022989"/>
    </source>
</evidence>
<feature type="coiled-coil region" evidence="14">
    <location>
        <begin position="283"/>
        <end position="375"/>
    </location>
</feature>
<keyword evidence="10 15" id="KW-1133">Transmembrane helix</keyword>
<dbReference type="CDD" id="cd05387">
    <property type="entry name" value="BY-kinase"/>
    <property type="match status" value="1"/>
</dbReference>
<evidence type="ECO:0000256" key="14">
    <source>
        <dbReference type="SAM" id="Coils"/>
    </source>
</evidence>
<dbReference type="GO" id="GO:0042802">
    <property type="term" value="F:identical protein binding"/>
    <property type="evidence" value="ECO:0007669"/>
    <property type="project" value="UniProtKB-ARBA"/>
</dbReference>
<organism evidence="19 20">
    <name type="scientific">Alkanindiges illinoisensis</name>
    <dbReference type="NCBI Taxonomy" id="197183"/>
    <lineage>
        <taxon>Bacteria</taxon>
        <taxon>Pseudomonadati</taxon>
        <taxon>Pseudomonadota</taxon>
        <taxon>Gammaproteobacteria</taxon>
        <taxon>Moraxellales</taxon>
        <taxon>Moraxellaceae</taxon>
        <taxon>Alkanindiges</taxon>
    </lineage>
</organism>
<keyword evidence="6 15" id="KW-0812">Transmembrane</keyword>
<dbReference type="RefSeq" id="WP_134244274.1">
    <property type="nucleotide sequence ID" value="NZ_SNTY01000025.1"/>
</dbReference>
<evidence type="ECO:0000256" key="13">
    <source>
        <dbReference type="ARBA" id="ARBA00053015"/>
    </source>
</evidence>
<feature type="domain" description="Polysaccharide chain length determinant N-terminal" evidence="16">
    <location>
        <begin position="12"/>
        <end position="104"/>
    </location>
</feature>
<evidence type="ECO:0000256" key="4">
    <source>
        <dbReference type="ARBA" id="ARBA00022519"/>
    </source>
</evidence>
<dbReference type="FunFam" id="3.40.50.300:FF:000527">
    <property type="entry name" value="Tyrosine-protein kinase etk"/>
    <property type="match status" value="1"/>
</dbReference>
<accession>A0A4Y7XDE5</accession>
<keyword evidence="11 15" id="KW-0472">Membrane</keyword>
<keyword evidence="14" id="KW-0175">Coiled coil</keyword>
<keyword evidence="12" id="KW-0829">Tyrosine-protein kinase</keyword>
<dbReference type="SUPFAM" id="SSF52540">
    <property type="entry name" value="P-loop containing nucleoside triphosphate hydrolases"/>
    <property type="match status" value="1"/>
</dbReference>
<name>A0A4Y7XDE5_9GAMM</name>
<dbReference type="Gene3D" id="3.40.50.300">
    <property type="entry name" value="P-loop containing nucleotide triphosphate hydrolases"/>
    <property type="match status" value="1"/>
</dbReference>
<evidence type="ECO:0000256" key="5">
    <source>
        <dbReference type="ARBA" id="ARBA00022679"/>
    </source>
</evidence>
<dbReference type="Pfam" id="PF13614">
    <property type="entry name" value="AAA_31"/>
    <property type="match status" value="1"/>
</dbReference>
<dbReference type="GO" id="GO:0004715">
    <property type="term" value="F:non-membrane spanning protein tyrosine kinase activity"/>
    <property type="evidence" value="ECO:0007669"/>
    <property type="project" value="UniProtKB-EC"/>
</dbReference>
<evidence type="ECO:0000313" key="19">
    <source>
        <dbReference type="EMBL" id="TEU26827.1"/>
    </source>
</evidence>
<evidence type="ECO:0000256" key="11">
    <source>
        <dbReference type="ARBA" id="ARBA00023136"/>
    </source>
</evidence>
<dbReference type="Proteomes" id="UP000297834">
    <property type="component" value="Unassembled WGS sequence"/>
</dbReference>
<dbReference type="Pfam" id="PF02706">
    <property type="entry name" value="Wzz"/>
    <property type="match status" value="1"/>
</dbReference>
<keyword evidence="4" id="KW-0997">Cell inner membrane</keyword>
<dbReference type="PANTHER" id="PTHR32309:SF32">
    <property type="entry name" value="TYROSINE-PROTEIN KINASE ETK-RELATED"/>
    <property type="match status" value="1"/>
</dbReference>
<dbReference type="InterPro" id="IPR032807">
    <property type="entry name" value="GNVR"/>
</dbReference>
<dbReference type="GO" id="GO:0005524">
    <property type="term" value="F:ATP binding"/>
    <property type="evidence" value="ECO:0007669"/>
    <property type="project" value="UniProtKB-KW"/>
</dbReference>
<dbReference type="PANTHER" id="PTHR32309">
    <property type="entry name" value="TYROSINE-PROTEIN KINASE"/>
    <property type="match status" value="1"/>
</dbReference>
<dbReference type="EC" id="2.7.10.2" evidence="19"/>
<evidence type="ECO:0000256" key="3">
    <source>
        <dbReference type="ARBA" id="ARBA00022475"/>
    </source>
</evidence>
<evidence type="ECO:0000313" key="20">
    <source>
        <dbReference type="Proteomes" id="UP000297834"/>
    </source>
</evidence>
<protein>
    <submittedName>
        <fullName evidence="19">Polysaccharide biosynthesis tyrosine autokinase</fullName>
        <ecNumber evidence="19">2.7.10.2</ecNumber>
    </submittedName>
</protein>
<evidence type="ECO:0000256" key="15">
    <source>
        <dbReference type="SAM" id="Phobius"/>
    </source>
</evidence>
<dbReference type="GO" id="GO:0005886">
    <property type="term" value="C:plasma membrane"/>
    <property type="evidence" value="ECO:0007669"/>
    <property type="project" value="UniProtKB-SubCell"/>
</dbReference>
<keyword evidence="8 19" id="KW-0418">Kinase</keyword>
<dbReference type="Pfam" id="PF23607">
    <property type="entry name" value="WZC_N"/>
    <property type="match status" value="1"/>
</dbReference>
<dbReference type="InterPro" id="IPR027417">
    <property type="entry name" value="P-loop_NTPase"/>
</dbReference>
<dbReference type="InterPro" id="IPR025669">
    <property type="entry name" value="AAA_dom"/>
</dbReference>
<evidence type="ECO:0000256" key="9">
    <source>
        <dbReference type="ARBA" id="ARBA00022840"/>
    </source>
</evidence>
<comment type="caution">
    <text evidence="19">The sequence shown here is derived from an EMBL/GenBank/DDBJ whole genome shotgun (WGS) entry which is preliminary data.</text>
</comment>
<evidence type="ECO:0000256" key="2">
    <source>
        <dbReference type="ARBA" id="ARBA00008883"/>
    </source>
</evidence>
<reference evidence="19 20" key="1">
    <citation type="submission" date="2019-03" db="EMBL/GenBank/DDBJ databases">
        <title>Alkanindiges illinoisensis: a potential pathogenic isolated from ascites of a gastric cancer patient with abdominal metastasis.</title>
        <authorList>
            <person name="Hu X."/>
            <person name="Yang B."/>
            <person name="Yan X."/>
            <person name="Lin L."/>
            <person name="Zhao H."/>
            <person name="Zhou F."/>
            <person name="Su B."/>
            <person name="Chen J."/>
            <person name="Rui Y."/>
            <person name="Wang Q."/>
            <person name="Zheng L."/>
        </authorList>
    </citation>
    <scope>NUCLEOTIDE SEQUENCE [LARGE SCALE GENOMIC DNA]</scope>
    <source>
        <strain evidence="19 20">NFYY 23406</strain>
    </source>
</reference>
<dbReference type="EMBL" id="SNTY01000025">
    <property type="protein sequence ID" value="TEU26827.1"/>
    <property type="molecule type" value="Genomic_DNA"/>
</dbReference>
<evidence type="ECO:0000256" key="6">
    <source>
        <dbReference type="ARBA" id="ARBA00022692"/>
    </source>
</evidence>
<proteinExistence type="inferred from homology"/>
<gene>
    <name evidence="19" type="ORF">E2B99_07380</name>
</gene>
<dbReference type="InterPro" id="IPR003856">
    <property type="entry name" value="LPS_length_determ_N"/>
</dbReference>